<evidence type="ECO:0000313" key="8">
    <source>
        <dbReference type="EMBL" id="MZZ15313.1"/>
    </source>
</evidence>
<keyword evidence="6" id="KW-0804">Transcription</keyword>
<dbReference type="AlphaFoldDB" id="A0A233TR84"/>
<sequence length="481" mass="52398">MNDADSLQDYQRVRQQAIRSLFEIVEGSSEGTVIVDREARIVWINQRYAQRFGLADPAQAIGRPCESVIPGSLLREVVGSGKPILLDMMDSAKDPLVVMRLPIHDDAGEVIGAIGFALLDELRSLSPLVTRYLSMQRELASTRSQLQARQAKYSFSHFVGTSPASLEVKRRARRGAASEAPVLLLGETGTGKELLAHAIHSASPRAHKAFVSVNAAAIPESLLEAEFFGTAPGAFTGAERKGRPGKLQVAQGGTLFLDEIGDMPLALQGKLLRVLQEKEFEAVGSNEVIRSDIRLVAATSIDLQQAMREGRFRADLYYRLNVLPIEIPPLRQRLDDLPALCESILDSLDHGRLHELGGDALALLARHAWPGNVRELRNVLERALLLADQRLLDAAALGAALGPLQPLPELPRAADDRPVGDFQQAREAFERDLIGRALAQSAGNVVEAAKRLGLGRSTLYKKIVALGIRLDSGTRLEIETN</sequence>
<dbReference type="Pfam" id="PF02954">
    <property type="entry name" value="HTH_8"/>
    <property type="match status" value="1"/>
</dbReference>
<dbReference type="InterPro" id="IPR027417">
    <property type="entry name" value="P-loop_NTPase"/>
</dbReference>
<evidence type="ECO:0000256" key="4">
    <source>
        <dbReference type="ARBA" id="ARBA00023015"/>
    </source>
</evidence>
<dbReference type="EMBL" id="WXZT01000017">
    <property type="protein sequence ID" value="MZZ15313.1"/>
    <property type="molecule type" value="Genomic_DNA"/>
</dbReference>
<dbReference type="SMART" id="SM00382">
    <property type="entry name" value="AAA"/>
    <property type="match status" value="1"/>
</dbReference>
<dbReference type="GO" id="GO:0016301">
    <property type="term" value="F:kinase activity"/>
    <property type="evidence" value="ECO:0007669"/>
    <property type="project" value="UniProtKB-KW"/>
</dbReference>
<dbReference type="Gene3D" id="3.30.450.20">
    <property type="entry name" value="PAS domain"/>
    <property type="match status" value="1"/>
</dbReference>
<dbReference type="GO" id="GO:0043565">
    <property type="term" value="F:sequence-specific DNA binding"/>
    <property type="evidence" value="ECO:0007669"/>
    <property type="project" value="InterPro"/>
</dbReference>
<dbReference type="Pfam" id="PF08448">
    <property type="entry name" value="PAS_4"/>
    <property type="match status" value="1"/>
</dbReference>
<evidence type="ECO:0000256" key="6">
    <source>
        <dbReference type="ARBA" id="ARBA00023163"/>
    </source>
</evidence>
<dbReference type="SUPFAM" id="SSF55785">
    <property type="entry name" value="PYP-like sensor domain (PAS domain)"/>
    <property type="match status" value="1"/>
</dbReference>
<dbReference type="PROSITE" id="PS00676">
    <property type="entry name" value="SIGMA54_INTERACT_2"/>
    <property type="match status" value="1"/>
</dbReference>
<dbReference type="RefSeq" id="WP_003121715.1">
    <property type="nucleotide sequence ID" value="NZ_AP014839.1"/>
</dbReference>
<dbReference type="InterPro" id="IPR058031">
    <property type="entry name" value="AAA_lid_NorR"/>
</dbReference>
<dbReference type="SUPFAM" id="SSF52540">
    <property type="entry name" value="P-loop containing nucleoside triphosphate hydrolases"/>
    <property type="match status" value="1"/>
</dbReference>
<feature type="domain" description="Sigma-54 factor interaction" evidence="7">
    <location>
        <begin position="158"/>
        <end position="385"/>
    </location>
</feature>
<dbReference type="GO" id="GO:0005524">
    <property type="term" value="F:ATP binding"/>
    <property type="evidence" value="ECO:0007669"/>
    <property type="project" value="UniProtKB-KW"/>
</dbReference>
<dbReference type="InterPro" id="IPR003593">
    <property type="entry name" value="AAA+_ATPase"/>
</dbReference>
<dbReference type="InterPro" id="IPR025662">
    <property type="entry name" value="Sigma_54_int_dom_ATP-bd_1"/>
</dbReference>
<name>A0A233TR84_PSEAI</name>
<dbReference type="InterPro" id="IPR000014">
    <property type="entry name" value="PAS"/>
</dbReference>
<dbReference type="InterPro" id="IPR025943">
    <property type="entry name" value="Sigma_54_int_dom_ATP-bd_2"/>
</dbReference>
<dbReference type="Gene3D" id="1.10.8.60">
    <property type="match status" value="1"/>
</dbReference>
<dbReference type="Gene3D" id="3.40.50.300">
    <property type="entry name" value="P-loop containing nucleotide triphosphate hydrolases"/>
    <property type="match status" value="1"/>
</dbReference>
<dbReference type="Pfam" id="PF00158">
    <property type="entry name" value="Sigma54_activat"/>
    <property type="match status" value="1"/>
</dbReference>
<protein>
    <submittedName>
        <fullName evidence="8">PAS domain-containing protein</fullName>
    </submittedName>
    <submittedName>
        <fullName evidence="9">Sigma-54-dependent Fis family transcriptional regulator</fullName>
    </submittedName>
</protein>
<dbReference type="SMART" id="SM00091">
    <property type="entry name" value="PAS"/>
    <property type="match status" value="1"/>
</dbReference>
<keyword evidence="5" id="KW-0238">DNA-binding</keyword>
<gene>
    <name evidence="9" type="ORF">CAZ10_35155</name>
    <name evidence="8" type="ORF">GUL26_23955</name>
</gene>
<evidence type="ECO:0000259" key="7">
    <source>
        <dbReference type="PROSITE" id="PS50045"/>
    </source>
</evidence>
<proteinExistence type="predicted"/>
<evidence type="ECO:0000256" key="1">
    <source>
        <dbReference type="ARBA" id="ARBA00022741"/>
    </source>
</evidence>
<dbReference type="EMBL" id="NFFZ01000033">
    <property type="protein sequence ID" value="OTI55087.1"/>
    <property type="molecule type" value="Genomic_DNA"/>
</dbReference>
<keyword evidence="2" id="KW-0808">Transferase</keyword>
<keyword evidence="4" id="KW-0805">Transcription regulation</keyword>
<dbReference type="PROSITE" id="PS00675">
    <property type="entry name" value="SIGMA54_INTERACT_1"/>
    <property type="match status" value="1"/>
</dbReference>
<evidence type="ECO:0000256" key="2">
    <source>
        <dbReference type="ARBA" id="ARBA00022777"/>
    </source>
</evidence>
<dbReference type="PROSITE" id="PS00688">
    <property type="entry name" value="SIGMA54_INTERACT_3"/>
    <property type="match status" value="1"/>
</dbReference>
<evidence type="ECO:0000313" key="9">
    <source>
        <dbReference type="EMBL" id="OTI55087.1"/>
    </source>
</evidence>
<accession>A0A233TR84</accession>
<dbReference type="PROSITE" id="PS50045">
    <property type="entry name" value="SIGMA54_INTERACT_4"/>
    <property type="match status" value="1"/>
</dbReference>
<keyword evidence="2" id="KW-0418">Kinase</keyword>
<dbReference type="InterPro" id="IPR013656">
    <property type="entry name" value="PAS_4"/>
</dbReference>
<dbReference type="PRINTS" id="PR01590">
    <property type="entry name" value="HTHFIS"/>
</dbReference>
<dbReference type="GO" id="GO:0006355">
    <property type="term" value="P:regulation of DNA-templated transcription"/>
    <property type="evidence" value="ECO:0007669"/>
    <property type="project" value="InterPro"/>
</dbReference>
<dbReference type="PANTHER" id="PTHR32071:SF99">
    <property type="entry name" value="TRANSCRIPTIONAL REGULATORY PROTEIN"/>
    <property type="match status" value="1"/>
</dbReference>
<dbReference type="InterPro" id="IPR025944">
    <property type="entry name" value="Sigma_54_int_dom_CS"/>
</dbReference>
<dbReference type="Proteomes" id="UP000644192">
    <property type="component" value="Unassembled WGS sequence"/>
</dbReference>
<dbReference type="InterPro" id="IPR035965">
    <property type="entry name" value="PAS-like_dom_sf"/>
</dbReference>
<dbReference type="FunFam" id="3.40.50.300:FF:000006">
    <property type="entry name" value="DNA-binding transcriptional regulator NtrC"/>
    <property type="match status" value="1"/>
</dbReference>
<reference evidence="9 10" key="1">
    <citation type="submission" date="2017-05" db="EMBL/GenBank/DDBJ databases">
        <authorList>
            <person name="Song R."/>
            <person name="Chenine A.L."/>
            <person name="Ruprecht R.M."/>
        </authorList>
    </citation>
    <scope>NUCLEOTIDE SEQUENCE [LARGE SCALE GENOMIC DNA]</scope>
    <source>
        <strain evidence="9 10">S567_C10_BS</strain>
    </source>
</reference>
<keyword evidence="1" id="KW-0547">Nucleotide-binding</keyword>
<dbReference type="Pfam" id="PF25601">
    <property type="entry name" value="AAA_lid_14"/>
    <property type="match status" value="1"/>
</dbReference>
<dbReference type="InterPro" id="IPR002197">
    <property type="entry name" value="HTH_Fis"/>
</dbReference>
<dbReference type="InterPro" id="IPR009057">
    <property type="entry name" value="Homeodomain-like_sf"/>
</dbReference>
<dbReference type="CDD" id="cd00009">
    <property type="entry name" value="AAA"/>
    <property type="match status" value="1"/>
</dbReference>
<dbReference type="CDD" id="cd00130">
    <property type="entry name" value="PAS"/>
    <property type="match status" value="1"/>
</dbReference>
<evidence type="ECO:0000256" key="3">
    <source>
        <dbReference type="ARBA" id="ARBA00022840"/>
    </source>
</evidence>
<dbReference type="PANTHER" id="PTHR32071">
    <property type="entry name" value="TRANSCRIPTIONAL REGULATORY PROTEIN"/>
    <property type="match status" value="1"/>
</dbReference>
<dbReference type="Proteomes" id="UP000194857">
    <property type="component" value="Unassembled WGS sequence"/>
</dbReference>
<dbReference type="InterPro" id="IPR002078">
    <property type="entry name" value="Sigma_54_int"/>
</dbReference>
<dbReference type="SUPFAM" id="SSF46689">
    <property type="entry name" value="Homeodomain-like"/>
    <property type="match status" value="1"/>
</dbReference>
<dbReference type="Gene3D" id="1.10.10.60">
    <property type="entry name" value="Homeodomain-like"/>
    <property type="match status" value="1"/>
</dbReference>
<organism evidence="9 10">
    <name type="scientific">Pseudomonas aeruginosa</name>
    <dbReference type="NCBI Taxonomy" id="287"/>
    <lineage>
        <taxon>Bacteria</taxon>
        <taxon>Pseudomonadati</taxon>
        <taxon>Pseudomonadota</taxon>
        <taxon>Gammaproteobacteria</taxon>
        <taxon>Pseudomonadales</taxon>
        <taxon>Pseudomonadaceae</taxon>
        <taxon>Pseudomonas</taxon>
    </lineage>
</organism>
<evidence type="ECO:0000313" key="10">
    <source>
        <dbReference type="Proteomes" id="UP000194857"/>
    </source>
</evidence>
<keyword evidence="3" id="KW-0067">ATP-binding</keyword>
<comment type="caution">
    <text evidence="9">The sequence shown here is derived from an EMBL/GenBank/DDBJ whole genome shotgun (WGS) entry which is preliminary data.</text>
</comment>
<reference evidence="8" key="2">
    <citation type="submission" date="2020-01" db="EMBL/GenBank/DDBJ databases">
        <title>Bacteria Cultured from War Wounds Associated with the Conflict in Eastern Ukraine.</title>
        <authorList>
            <person name="Snesrud E."/>
            <person name="Galac M.R."/>
            <person name="Mc Gann P."/>
            <person name="Valentine K."/>
            <person name="Viacheslav K."/>
        </authorList>
    </citation>
    <scope>NUCLEOTIDE SEQUENCE</scope>
    <source>
        <strain evidence="8">VNMU148</strain>
    </source>
</reference>
<evidence type="ECO:0000256" key="5">
    <source>
        <dbReference type="ARBA" id="ARBA00023125"/>
    </source>
</evidence>